<evidence type="ECO:0000256" key="1">
    <source>
        <dbReference type="SAM" id="MobiDB-lite"/>
    </source>
</evidence>
<dbReference type="EMBL" id="AP011540">
    <property type="protein sequence ID" value="BAI64515.1"/>
    <property type="molecule type" value="Genomic_DNA"/>
</dbReference>
<reference evidence="3" key="1">
    <citation type="submission" date="2009-07" db="EMBL/GenBank/DDBJ databases">
        <title>Complete genome sequence of Rothia mucilaginosa DJ.</title>
        <authorList>
            <person name="Yamane K."/>
            <person name="Nambu T."/>
            <person name="Mashimo C."/>
            <person name="Sugimori C."/>
            <person name="Yamanaka T."/>
            <person name="Leung K."/>
            <person name="Fukushima H."/>
        </authorList>
    </citation>
    <scope>NUCLEOTIDE SEQUENCE [LARGE SCALE GENOMIC DNA]</scope>
    <source>
        <strain evidence="3">DY-18</strain>
    </source>
</reference>
<gene>
    <name evidence="2" type="ordered locus">RMDY18_06830</name>
</gene>
<evidence type="ECO:0000313" key="2">
    <source>
        <dbReference type="EMBL" id="BAI64515.1"/>
    </source>
</evidence>
<protein>
    <submittedName>
        <fullName evidence="2">Uncharacterized protein</fullName>
    </submittedName>
</protein>
<feature type="compositionally biased region" description="Polar residues" evidence="1">
    <location>
        <begin position="402"/>
        <end position="412"/>
    </location>
</feature>
<reference evidence="2 3" key="2">
    <citation type="journal article" date="2010" name="J Osaka Dent Univ">
        <title>Isolation and identification of Rothia mucilaginosa from persistent apical periodontitis lesions.</title>
        <authorList>
            <person name="Yamane K."/>
            <person name="Yoshida M."/>
            <person name="Fujihira T."/>
            <person name="Baba T."/>
            <person name="Tsuji N."/>
            <person name="Hayashi H."/>
            <person name="Sugimori C."/>
            <person name="Yamanaka T."/>
            <person name="Mashimo C."/>
            <person name="Nambu T."/>
            <person name="Kawai H."/>
            <person name="Fukushima H."/>
        </authorList>
    </citation>
    <scope>NUCLEOTIDE SEQUENCE [LARGE SCALE GENOMIC DNA]</scope>
    <source>
        <strain evidence="2 3">DY-18</strain>
    </source>
</reference>
<feature type="region of interest" description="Disordered" evidence="1">
    <location>
        <begin position="398"/>
        <end position="417"/>
    </location>
</feature>
<accession>D2NS89</accession>
<sequence length="431" mass="45922">MRADLVVEHGQCSADSHVHIQVLVGTQAATEQHVVLALSQVAVRQQLLTVHGGVDRVVRLVALVREARVLAHDDGCVLGVVTLGVEVTELVDAGEGNISIGVVHHGAALEVLNRQDFFFQVDGTPGQVALSVVEVAVNRAGVDHGNLTQDVLARVLVTGLEEVSVQVHLNVRVRRHTLQPCCVAVNGQTLVLVVEVAVVIVVANRQTGNDGCGQLFRRGLPLLSGVVLDERLVQGATNQGDTLVIQVLRVGTSQLASLLSDERLCLCGRVSCVEELVDGTQVNRHGVDDAVVAGVHAVYVVGELGKTVHVLPDTLVGGVEQVRTVAVHLNTGLLLLLAVCVTTDVGTAVQQGNLQAQLSGSLFCDGQTKEARTDYYEVSGQCFLLYYHGAPPLLRGRYSPTRLDTSEGSQSRRNPHGWVQKAPPVMDIVII</sequence>
<keyword evidence="3" id="KW-1185">Reference proteome</keyword>
<dbReference type="HOGENOM" id="CLU_635971_0_0_11"/>
<organism evidence="2 3">
    <name type="scientific">Rothia mucilaginosa (strain DY-18)</name>
    <name type="common">Stomatococcus mucilaginosus</name>
    <dbReference type="NCBI Taxonomy" id="680646"/>
    <lineage>
        <taxon>Bacteria</taxon>
        <taxon>Bacillati</taxon>
        <taxon>Actinomycetota</taxon>
        <taxon>Actinomycetes</taxon>
        <taxon>Micrococcales</taxon>
        <taxon>Micrococcaceae</taxon>
        <taxon>Rothia</taxon>
    </lineage>
</organism>
<dbReference type="KEGG" id="rmu:RMDY18_06830"/>
<name>D2NS89_ROTMD</name>
<evidence type="ECO:0000313" key="3">
    <source>
        <dbReference type="Proteomes" id="UP000001883"/>
    </source>
</evidence>
<proteinExistence type="predicted"/>
<dbReference type="AlphaFoldDB" id="D2NS89"/>
<reference evidence="2 3" key="3">
    <citation type="journal article" date="2010" name="Sequencing">
        <title>Complete Genome Sequence of Rothia mucilaginosa DY-18: A Clinical Isolate with Dense Meshwork-Like Structures from a Persistent Apical Periodontitis Lesion.</title>
        <authorList>
            <person name="Yamane K."/>
            <person name="Nambu T."/>
            <person name="Yamanaka T."/>
            <person name="Mashimo C."/>
            <person name="Sugimori C."/>
            <person name="Leung K.-P."/>
            <person name="Fukushima H."/>
        </authorList>
    </citation>
    <scope>NUCLEOTIDE SEQUENCE [LARGE SCALE GENOMIC DNA]</scope>
    <source>
        <strain evidence="2 3">DY-18</strain>
    </source>
</reference>
<dbReference type="Proteomes" id="UP000001883">
    <property type="component" value="Chromosome"/>
</dbReference>